<dbReference type="EMBL" id="JAYMYQ010000003">
    <property type="protein sequence ID" value="KAK7345573.1"/>
    <property type="molecule type" value="Genomic_DNA"/>
</dbReference>
<dbReference type="AlphaFoldDB" id="A0AAN9QWD1"/>
<accession>A0AAN9QWD1</accession>
<sequence length="125" mass="13962">MGGCVSAPKDVAKNEGETPIEKPTTPNAEGETVAQENKQETSEKIEEPLVDLSEAKEEKVETKEEKVEKVEVKEEKVEKVEVKEEKVEAATETKEAEKEEAKPKTEEPKVEEKKEEPLVTPLVTM</sequence>
<proteinExistence type="predicted"/>
<name>A0AAN9QWD1_CANGL</name>
<gene>
    <name evidence="2" type="ORF">VNO77_16178</name>
</gene>
<evidence type="ECO:0000256" key="1">
    <source>
        <dbReference type="SAM" id="MobiDB-lite"/>
    </source>
</evidence>
<reference evidence="2 3" key="1">
    <citation type="submission" date="2024-01" db="EMBL/GenBank/DDBJ databases">
        <title>The genomes of 5 underutilized Papilionoideae crops provide insights into root nodulation and disease resistanc.</title>
        <authorList>
            <person name="Jiang F."/>
        </authorList>
    </citation>
    <scope>NUCLEOTIDE SEQUENCE [LARGE SCALE GENOMIC DNA]</scope>
    <source>
        <strain evidence="2">LVBAO_FW01</strain>
        <tissue evidence="2">Leaves</tissue>
    </source>
</reference>
<evidence type="ECO:0000313" key="2">
    <source>
        <dbReference type="EMBL" id="KAK7345573.1"/>
    </source>
</evidence>
<feature type="compositionally biased region" description="Basic and acidic residues" evidence="1">
    <location>
        <begin position="84"/>
        <end position="117"/>
    </location>
</feature>
<protein>
    <submittedName>
        <fullName evidence="2">Uncharacterized protein</fullName>
    </submittedName>
</protein>
<organism evidence="2 3">
    <name type="scientific">Canavalia gladiata</name>
    <name type="common">Sword bean</name>
    <name type="synonym">Dolichos gladiatus</name>
    <dbReference type="NCBI Taxonomy" id="3824"/>
    <lineage>
        <taxon>Eukaryota</taxon>
        <taxon>Viridiplantae</taxon>
        <taxon>Streptophyta</taxon>
        <taxon>Embryophyta</taxon>
        <taxon>Tracheophyta</taxon>
        <taxon>Spermatophyta</taxon>
        <taxon>Magnoliopsida</taxon>
        <taxon>eudicotyledons</taxon>
        <taxon>Gunneridae</taxon>
        <taxon>Pentapetalae</taxon>
        <taxon>rosids</taxon>
        <taxon>fabids</taxon>
        <taxon>Fabales</taxon>
        <taxon>Fabaceae</taxon>
        <taxon>Papilionoideae</taxon>
        <taxon>50 kb inversion clade</taxon>
        <taxon>NPAAA clade</taxon>
        <taxon>indigoferoid/millettioid clade</taxon>
        <taxon>Phaseoleae</taxon>
        <taxon>Canavalia</taxon>
    </lineage>
</organism>
<evidence type="ECO:0000313" key="3">
    <source>
        <dbReference type="Proteomes" id="UP001367508"/>
    </source>
</evidence>
<feature type="region of interest" description="Disordered" evidence="1">
    <location>
        <begin position="84"/>
        <end position="125"/>
    </location>
</feature>
<dbReference type="Proteomes" id="UP001367508">
    <property type="component" value="Unassembled WGS sequence"/>
</dbReference>
<feature type="compositionally biased region" description="Basic and acidic residues" evidence="1">
    <location>
        <begin position="10"/>
        <end position="20"/>
    </location>
</feature>
<feature type="region of interest" description="Disordered" evidence="1">
    <location>
        <begin position="1"/>
        <end position="63"/>
    </location>
</feature>
<keyword evidence="3" id="KW-1185">Reference proteome</keyword>
<comment type="caution">
    <text evidence="2">The sequence shown here is derived from an EMBL/GenBank/DDBJ whole genome shotgun (WGS) entry which is preliminary data.</text>
</comment>
<feature type="compositionally biased region" description="Basic and acidic residues" evidence="1">
    <location>
        <begin position="37"/>
        <end position="63"/>
    </location>
</feature>